<keyword evidence="2" id="KW-1185">Reference proteome</keyword>
<gene>
    <name evidence="1" type="ORF">DFR70_12754</name>
</gene>
<name>A0A318JKW1_9NOCA</name>
<dbReference type="AlphaFoldDB" id="A0A318JKW1"/>
<evidence type="ECO:0000313" key="1">
    <source>
        <dbReference type="EMBL" id="PXX53443.1"/>
    </source>
</evidence>
<accession>A0A318JKW1</accession>
<dbReference type="OrthoDB" id="4556916at2"/>
<dbReference type="Proteomes" id="UP000247569">
    <property type="component" value="Unassembled WGS sequence"/>
</dbReference>
<dbReference type="EMBL" id="QJKF01000027">
    <property type="protein sequence ID" value="PXX53443.1"/>
    <property type="molecule type" value="Genomic_DNA"/>
</dbReference>
<protein>
    <submittedName>
        <fullName evidence="1">Uncharacterized protein</fullName>
    </submittedName>
</protein>
<organism evidence="1 2">
    <name type="scientific">Nocardia tenerifensis</name>
    <dbReference type="NCBI Taxonomy" id="228006"/>
    <lineage>
        <taxon>Bacteria</taxon>
        <taxon>Bacillati</taxon>
        <taxon>Actinomycetota</taxon>
        <taxon>Actinomycetes</taxon>
        <taxon>Mycobacteriales</taxon>
        <taxon>Nocardiaceae</taxon>
        <taxon>Nocardia</taxon>
    </lineage>
</organism>
<reference evidence="1 2" key="1">
    <citation type="submission" date="2018-05" db="EMBL/GenBank/DDBJ databases">
        <title>Genomic Encyclopedia of Type Strains, Phase IV (KMG-IV): sequencing the most valuable type-strain genomes for metagenomic binning, comparative biology and taxonomic classification.</title>
        <authorList>
            <person name="Goeker M."/>
        </authorList>
    </citation>
    <scope>NUCLEOTIDE SEQUENCE [LARGE SCALE GENOMIC DNA]</scope>
    <source>
        <strain evidence="1 2">DSM 44704</strain>
    </source>
</reference>
<comment type="caution">
    <text evidence="1">The sequence shown here is derived from an EMBL/GenBank/DDBJ whole genome shotgun (WGS) entry which is preliminary data.</text>
</comment>
<dbReference type="RefSeq" id="WP_040743096.1">
    <property type="nucleotide sequence ID" value="NZ_QJKF01000027.1"/>
</dbReference>
<evidence type="ECO:0000313" key="2">
    <source>
        <dbReference type="Proteomes" id="UP000247569"/>
    </source>
</evidence>
<sequence>MNNANDSHSRTTESAMRNAYDTVYRLRQESLDATSSKEYRALRAKAERVDRRWRSRSDRWSAEWAFLDQAVQGWAERPAEMRRTRYNTLRKVVSGASALDEVRVEVASLLQADRLTGRGQRSLNNRRATVAALAYLVSYRELRCPNESRATVTSWWQAREWLFAWAAEAADGEQDTEAEIIAVDYVSGHDYPLLTADGLTHDELRTELVRLGELFGDIHRDGQRFSTEPRYDHLTAAYVEAFAAANHPDAGEHRLEYRLRADDLRDQALAVATYLGTPSADHLAALDCEYTQRTKPLPSPSWSWLDRCVKQAEHARETLYSEAFTIRYGLTAGRGLQLGWSPVQRESRWQAYEIHLSRGNDLQTVIGCYRSLGDLLYAVHEWGNEQGLPHEVRVHPYALERLRAWDDYVTSFEYRVAAGALLREAIRTGKPYELLPAETLASPWAMEERAEFLRSFHEDAA</sequence>
<proteinExistence type="predicted"/>